<evidence type="ECO:0000256" key="2">
    <source>
        <dbReference type="ARBA" id="ARBA00008079"/>
    </source>
</evidence>
<comment type="caution">
    <text evidence="11">The sequence shown here is derived from an EMBL/GenBank/DDBJ whole genome shotgun (WGS) entry which is preliminary data.</text>
</comment>
<dbReference type="InterPro" id="IPR050968">
    <property type="entry name" value="Cytochrome_c_oxidase_bac_sub4"/>
</dbReference>
<keyword evidence="4" id="KW-1003">Cell membrane</keyword>
<dbReference type="EMBL" id="JBHTGQ010000010">
    <property type="protein sequence ID" value="MFC7749180.1"/>
    <property type="molecule type" value="Genomic_DNA"/>
</dbReference>
<name>A0ABW2V313_9BACL</name>
<dbReference type="PANTHER" id="PTHR36835:SF1">
    <property type="entry name" value="CYTOCHROME BO(3) UBIQUINOL OXIDASE SUBUNIT 4"/>
    <property type="match status" value="1"/>
</dbReference>
<evidence type="ECO:0000256" key="8">
    <source>
        <dbReference type="ARBA" id="ARBA00023002"/>
    </source>
</evidence>
<evidence type="ECO:0000256" key="4">
    <source>
        <dbReference type="ARBA" id="ARBA00022475"/>
    </source>
</evidence>
<evidence type="ECO:0000256" key="10">
    <source>
        <dbReference type="SAM" id="Phobius"/>
    </source>
</evidence>
<evidence type="ECO:0000256" key="3">
    <source>
        <dbReference type="ARBA" id="ARBA00022448"/>
    </source>
</evidence>
<evidence type="ECO:0000256" key="6">
    <source>
        <dbReference type="ARBA" id="ARBA00022982"/>
    </source>
</evidence>
<protein>
    <submittedName>
        <fullName evidence="11">Cytochrome o ubiquinol oxidase subunit IV</fullName>
    </submittedName>
</protein>
<dbReference type="Pfam" id="PF03626">
    <property type="entry name" value="COX4_pro"/>
    <property type="match status" value="1"/>
</dbReference>
<evidence type="ECO:0000256" key="1">
    <source>
        <dbReference type="ARBA" id="ARBA00004651"/>
    </source>
</evidence>
<evidence type="ECO:0000313" key="12">
    <source>
        <dbReference type="Proteomes" id="UP001596528"/>
    </source>
</evidence>
<dbReference type="InterPro" id="IPR014210">
    <property type="entry name" value="Cyt_o_ubiqinol_oxidase_su4"/>
</dbReference>
<organism evidence="11 12">
    <name type="scientific">Paenibacillus thermoaerophilus</name>
    <dbReference type="NCBI Taxonomy" id="1215385"/>
    <lineage>
        <taxon>Bacteria</taxon>
        <taxon>Bacillati</taxon>
        <taxon>Bacillota</taxon>
        <taxon>Bacilli</taxon>
        <taxon>Bacillales</taxon>
        <taxon>Paenibacillaceae</taxon>
        <taxon>Paenibacillus</taxon>
    </lineage>
</organism>
<comment type="subcellular location">
    <subcellularLocation>
        <location evidence="1">Cell membrane</location>
        <topology evidence="1">Multi-pass membrane protein</topology>
    </subcellularLocation>
</comment>
<dbReference type="Proteomes" id="UP001596528">
    <property type="component" value="Unassembled WGS sequence"/>
</dbReference>
<evidence type="ECO:0000256" key="9">
    <source>
        <dbReference type="ARBA" id="ARBA00023136"/>
    </source>
</evidence>
<dbReference type="PANTHER" id="PTHR36835">
    <property type="entry name" value="CYTOCHROME BO(3) UBIQUINOL OXIDASE SUBUNIT 4"/>
    <property type="match status" value="1"/>
</dbReference>
<evidence type="ECO:0000313" key="11">
    <source>
        <dbReference type="EMBL" id="MFC7749180.1"/>
    </source>
</evidence>
<dbReference type="NCBIfam" id="TIGR02847">
    <property type="entry name" value="CyoD"/>
    <property type="match status" value="1"/>
</dbReference>
<proteinExistence type="inferred from homology"/>
<feature type="transmembrane region" description="Helical" evidence="10">
    <location>
        <begin position="54"/>
        <end position="76"/>
    </location>
</feature>
<keyword evidence="5 10" id="KW-0812">Transmembrane</keyword>
<dbReference type="InterPro" id="IPR005171">
    <property type="entry name" value="Cyt_c_oxidase_su4_prok"/>
</dbReference>
<keyword evidence="3" id="KW-0813">Transport</keyword>
<keyword evidence="7 10" id="KW-1133">Transmembrane helix</keyword>
<evidence type="ECO:0000256" key="5">
    <source>
        <dbReference type="ARBA" id="ARBA00022692"/>
    </source>
</evidence>
<keyword evidence="12" id="KW-1185">Reference proteome</keyword>
<gene>
    <name evidence="11" type="primary">cyoD</name>
    <name evidence="11" type="ORF">ACFQWB_04390</name>
</gene>
<dbReference type="RefSeq" id="WP_138788907.1">
    <property type="nucleotide sequence ID" value="NZ_JBHTGQ010000010.1"/>
</dbReference>
<sequence>MAQHQTVSNGHGGHNGGHGGGHGSLKSYVIGFALSIVLTIIPLVVVMNGMLGRVGMTVVVLAAATLQFIVQLVFFMHIREEEKPRYNLMALLLGILLLLTIVIGSIWIMSMNVVAH</sequence>
<keyword evidence="8" id="KW-0560">Oxidoreductase</keyword>
<accession>A0ABW2V313</accession>
<reference evidence="12" key="1">
    <citation type="journal article" date="2019" name="Int. J. Syst. Evol. Microbiol.">
        <title>The Global Catalogue of Microorganisms (GCM) 10K type strain sequencing project: providing services to taxonomists for standard genome sequencing and annotation.</title>
        <authorList>
            <consortium name="The Broad Institute Genomics Platform"/>
            <consortium name="The Broad Institute Genome Sequencing Center for Infectious Disease"/>
            <person name="Wu L."/>
            <person name="Ma J."/>
        </authorList>
    </citation>
    <scope>NUCLEOTIDE SEQUENCE [LARGE SCALE GENOMIC DNA]</scope>
    <source>
        <strain evidence="12">JCM 18657</strain>
    </source>
</reference>
<feature type="transmembrane region" description="Helical" evidence="10">
    <location>
        <begin position="88"/>
        <end position="109"/>
    </location>
</feature>
<evidence type="ECO:0000256" key="7">
    <source>
        <dbReference type="ARBA" id="ARBA00022989"/>
    </source>
</evidence>
<keyword evidence="6" id="KW-0249">Electron transport</keyword>
<feature type="transmembrane region" description="Helical" evidence="10">
    <location>
        <begin position="28"/>
        <end position="48"/>
    </location>
</feature>
<comment type="similarity">
    <text evidence="2">Belongs to the cytochrome c oxidase bacterial subunit 4 family.</text>
</comment>
<keyword evidence="9 10" id="KW-0472">Membrane</keyword>